<evidence type="ECO:0000313" key="5">
    <source>
        <dbReference type="Proteomes" id="UP001591681"/>
    </source>
</evidence>
<dbReference type="SUPFAM" id="SSF74853">
    <property type="entry name" value="Lamin A/C globular tail domain"/>
    <property type="match status" value="1"/>
</dbReference>
<feature type="region of interest" description="Disordered" evidence="1">
    <location>
        <begin position="207"/>
        <end position="255"/>
    </location>
</feature>
<feature type="chain" id="PRO_5044834290" description="LTD domain-containing protein" evidence="2">
    <location>
        <begin position="23"/>
        <end position="352"/>
    </location>
</feature>
<evidence type="ECO:0000259" key="3">
    <source>
        <dbReference type="PROSITE" id="PS51841"/>
    </source>
</evidence>
<dbReference type="PROSITE" id="PS51841">
    <property type="entry name" value="LTD"/>
    <property type="match status" value="1"/>
</dbReference>
<feature type="signal peptide" evidence="2">
    <location>
        <begin position="1"/>
        <end position="22"/>
    </location>
</feature>
<dbReference type="InterPro" id="IPR042840">
    <property type="entry name" value="LMNTD1"/>
</dbReference>
<dbReference type="Pfam" id="PF00932">
    <property type="entry name" value="LTD"/>
    <property type="match status" value="1"/>
</dbReference>
<evidence type="ECO:0000256" key="1">
    <source>
        <dbReference type="SAM" id="MobiDB-lite"/>
    </source>
</evidence>
<dbReference type="AlphaFoldDB" id="A0ABD1KUY0"/>
<evidence type="ECO:0000313" key="4">
    <source>
        <dbReference type="EMBL" id="KAL2102969.1"/>
    </source>
</evidence>
<dbReference type="Gene3D" id="2.60.40.1260">
    <property type="entry name" value="Lamin Tail domain"/>
    <property type="match status" value="1"/>
</dbReference>
<accession>A0ABD1KUY0</accession>
<name>A0ABD1KUY0_9TELE</name>
<dbReference type="InterPro" id="IPR001322">
    <property type="entry name" value="Lamin_tail_dom"/>
</dbReference>
<proteinExistence type="predicted"/>
<reference evidence="4 5" key="1">
    <citation type="submission" date="2024-09" db="EMBL/GenBank/DDBJ databases">
        <title>A chromosome-level genome assembly of Gray's grenadier anchovy, Coilia grayii.</title>
        <authorList>
            <person name="Fu Z."/>
        </authorList>
    </citation>
    <scope>NUCLEOTIDE SEQUENCE [LARGE SCALE GENOMIC DNA]</scope>
    <source>
        <strain evidence="4">G4</strain>
        <tissue evidence="4">Muscle</tissue>
    </source>
</reference>
<keyword evidence="2" id="KW-0732">Signal</keyword>
<organism evidence="4 5">
    <name type="scientific">Coilia grayii</name>
    <name type="common">Gray's grenadier anchovy</name>
    <dbReference type="NCBI Taxonomy" id="363190"/>
    <lineage>
        <taxon>Eukaryota</taxon>
        <taxon>Metazoa</taxon>
        <taxon>Chordata</taxon>
        <taxon>Craniata</taxon>
        <taxon>Vertebrata</taxon>
        <taxon>Euteleostomi</taxon>
        <taxon>Actinopterygii</taxon>
        <taxon>Neopterygii</taxon>
        <taxon>Teleostei</taxon>
        <taxon>Clupei</taxon>
        <taxon>Clupeiformes</taxon>
        <taxon>Clupeoidei</taxon>
        <taxon>Engraulidae</taxon>
        <taxon>Coilinae</taxon>
        <taxon>Coilia</taxon>
    </lineage>
</organism>
<dbReference type="InterPro" id="IPR036415">
    <property type="entry name" value="Lamin_tail_dom_sf"/>
</dbReference>
<dbReference type="Proteomes" id="UP001591681">
    <property type="component" value="Unassembled WGS sequence"/>
</dbReference>
<gene>
    <name evidence="4" type="ORF">ACEWY4_002137</name>
</gene>
<feature type="domain" description="LTD" evidence="3">
    <location>
        <begin position="76"/>
        <end position="197"/>
    </location>
</feature>
<dbReference type="PANTHER" id="PTHR47012:SF3">
    <property type="entry name" value="LAMIN TAIL DOMAIN CONTAINING 1"/>
    <property type="match status" value="1"/>
</dbReference>
<dbReference type="EMBL" id="JBHFQA010000002">
    <property type="protein sequence ID" value="KAL2102969.1"/>
    <property type="molecule type" value="Genomic_DNA"/>
</dbReference>
<feature type="compositionally biased region" description="Basic and acidic residues" evidence="1">
    <location>
        <begin position="207"/>
        <end position="217"/>
    </location>
</feature>
<sequence length="352" mass="39384">MSLLSLSLSLSLSLVDHPRMLAWSRRPVTAPSVSSSTCPVDIWDIFINKLGERAPPVKSEKTKRPTTAKQHLSEYSRQGFAAESWVSAIGHMKIVEVQADGHFVRLRNCSQVEQDLGGYYLQQSVKGQPVSCFLFPPRTFVQSGVSITIWSEHCRSYARYFKDYVWTGLPNIGSTPEYTTILCMTNGQAVAWYTPAQRSMLRTRHAWEEPETGREARSSSAGWCLPRGDSKNVPPPDFTQQEPHPKHSASSPVIPHQRKSNVIRVSQSPWTQSPSSITHPDGFRGCPQAHATANTRTLTTKGASRLYRSFVPLYRKSQIYSCAVLYTFNLSLSRTPPISSVLPKHHAKVVLC</sequence>
<evidence type="ECO:0000256" key="2">
    <source>
        <dbReference type="SAM" id="SignalP"/>
    </source>
</evidence>
<keyword evidence="5" id="KW-1185">Reference proteome</keyword>
<comment type="caution">
    <text evidence="4">The sequence shown here is derived from an EMBL/GenBank/DDBJ whole genome shotgun (WGS) entry which is preliminary data.</text>
</comment>
<dbReference type="PANTHER" id="PTHR47012">
    <property type="entry name" value="LAMIN TAIL DOMAIN-CONTAINING PROTEIN 1"/>
    <property type="match status" value="1"/>
</dbReference>
<protein>
    <recommendedName>
        <fullName evidence="3">LTD domain-containing protein</fullName>
    </recommendedName>
</protein>